<sequence>MERTIPLRALLSVTVTTAAAAVLTSAGALAATTPEPALARAPATAGLVVAAAAPAATGTADAANAANSVNAAKPTTCLRIRGAAACVGADESDRPGISVEDTAPDRYHAVVEYYLNGYLGTKYVIHNLGHEGEIRSNREIGATVTFRAAVYKGNHRIKVSRWKTVRSDTEYPVKRDTDVTPSTARARSQICTSTKSAASTCFADRKQTVVYACDTSADRRQARAEYFLGGDPTARFEIHQLAGVNTCGKAEHGDVRVSKYRASVFDLGHRVATRLYKYH</sequence>
<dbReference type="RefSeq" id="WP_380827743.1">
    <property type="nucleotide sequence ID" value="NZ_JBHTCG010000010.1"/>
</dbReference>
<evidence type="ECO:0000256" key="1">
    <source>
        <dbReference type="SAM" id="SignalP"/>
    </source>
</evidence>
<evidence type="ECO:0000313" key="3">
    <source>
        <dbReference type="Proteomes" id="UP001596496"/>
    </source>
</evidence>
<dbReference type="Proteomes" id="UP001596496">
    <property type="component" value="Unassembled WGS sequence"/>
</dbReference>
<keyword evidence="1" id="KW-0732">Signal</keyword>
<dbReference type="EMBL" id="JBHTCG010000010">
    <property type="protein sequence ID" value="MFC7384120.1"/>
    <property type="molecule type" value="Genomic_DNA"/>
</dbReference>
<comment type="caution">
    <text evidence="2">The sequence shown here is derived from an EMBL/GenBank/DDBJ whole genome shotgun (WGS) entry which is preliminary data.</text>
</comment>
<proteinExistence type="predicted"/>
<protein>
    <submittedName>
        <fullName evidence="2">Uncharacterized protein</fullName>
    </submittedName>
</protein>
<keyword evidence="3" id="KW-1185">Reference proteome</keyword>
<feature type="chain" id="PRO_5046164779" evidence="1">
    <location>
        <begin position="31"/>
        <end position="279"/>
    </location>
</feature>
<organism evidence="2 3">
    <name type="scientific">Sphaerisporangium rhizosphaerae</name>
    <dbReference type="NCBI Taxonomy" id="2269375"/>
    <lineage>
        <taxon>Bacteria</taxon>
        <taxon>Bacillati</taxon>
        <taxon>Actinomycetota</taxon>
        <taxon>Actinomycetes</taxon>
        <taxon>Streptosporangiales</taxon>
        <taxon>Streptosporangiaceae</taxon>
        <taxon>Sphaerisporangium</taxon>
    </lineage>
</organism>
<gene>
    <name evidence="2" type="ORF">ACFQSB_18040</name>
</gene>
<evidence type="ECO:0000313" key="2">
    <source>
        <dbReference type="EMBL" id="MFC7384120.1"/>
    </source>
</evidence>
<accession>A0ABW2P7Z0</accession>
<name>A0ABW2P7Z0_9ACTN</name>
<reference evidence="3" key="1">
    <citation type="journal article" date="2019" name="Int. J. Syst. Evol. Microbiol.">
        <title>The Global Catalogue of Microorganisms (GCM) 10K type strain sequencing project: providing services to taxonomists for standard genome sequencing and annotation.</title>
        <authorList>
            <consortium name="The Broad Institute Genomics Platform"/>
            <consortium name="The Broad Institute Genome Sequencing Center for Infectious Disease"/>
            <person name="Wu L."/>
            <person name="Ma J."/>
        </authorList>
    </citation>
    <scope>NUCLEOTIDE SEQUENCE [LARGE SCALE GENOMIC DNA]</scope>
    <source>
        <strain evidence="3">CECT 7649</strain>
    </source>
</reference>
<feature type="signal peptide" evidence="1">
    <location>
        <begin position="1"/>
        <end position="30"/>
    </location>
</feature>